<evidence type="ECO:0000256" key="7">
    <source>
        <dbReference type="ARBA" id="ARBA00022723"/>
    </source>
</evidence>
<dbReference type="Pfam" id="PF12627">
    <property type="entry name" value="PolyA_pol_RNAbd"/>
    <property type="match status" value="1"/>
</dbReference>
<dbReference type="PANTHER" id="PTHR47545">
    <property type="entry name" value="MULTIFUNCTIONAL CCA PROTEIN"/>
    <property type="match status" value="1"/>
</dbReference>
<sequence length="419" mass="48106">MLNLSPNILPFDLELLPPTAYLVGGMVRDALLNYQRDYFDLDFVLPDFAIEIAKKIANQYNAGFVVLDAERNIARVVFKQGTVDFAQQEGDSIEKDLRRRDFTINAIAYNFQQQKFIDPLNGLQDLQTKTIKMISVKNLEDDPLRLLRAYRQAAQLKFQIEPKTRETIAQLSFLIPQVAAERVQTELNYLLGNVEGSQWLSKMKKDGLLSPWFSHIDNYNLQLLEAIDRSIKLLLHKYKQDKSKIDHLFAIQENEEVYSSYIVQKSRLTCLVSNNPEIAKRELSNLKYSNQDIKTVLNVLNHLPWLKNKQQVSLRDLYFLFLELGDNFPIFALVALAKNADHKLILQLIDHYLDSDDKVAHPTSLITGHDLINHLNIKPSPQLGQLLTEVLIAQVEGKISTKQEALKFAKDYVTNLNSI</sequence>
<evidence type="ECO:0000256" key="5">
    <source>
        <dbReference type="ARBA" id="ARBA00022694"/>
    </source>
</evidence>
<keyword evidence="16" id="KW-1185">Reference proteome</keyword>
<dbReference type="SUPFAM" id="SSF81891">
    <property type="entry name" value="Poly A polymerase C-terminal region-like"/>
    <property type="match status" value="1"/>
</dbReference>
<dbReference type="GO" id="GO:0000166">
    <property type="term" value="F:nucleotide binding"/>
    <property type="evidence" value="ECO:0007669"/>
    <property type="project" value="UniProtKB-KW"/>
</dbReference>
<dbReference type="Pfam" id="PF13735">
    <property type="entry name" value="tRNA_NucTran2_2"/>
    <property type="match status" value="1"/>
</dbReference>
<keyword evidence="4 11" id="KW-0808">Transferase</keyword>
<dbReference type="SUPFAM" id="SSF81301">
    <property type="entry name" value="Nucleotidyltransferase"/>
    <property type="match status" value="1"/>
</dbReference>
<evidence type="ECO:0000259" key="13">
    <source>
        <dbReference type="Pfam" id="PF12627"/>
    </source>
</evidence>
<feature type="domain" description="CCA-adding enzyme C-terminal" evidence="14">
    <location>
        <begin position="268"/>
        <end position="406"/>
    </location>
</feature>
<organism evidence="15 16">
    <name type="scientific">Crocosphaera chwakensis CCY0110</name>
    <dbReference type="NCBI Taxonomy" id="391612"/>
    <lineage>
        <taxon>Bacteria</taxon>
        <taxon>Bacillati</taxon>
        <taxon>Cyanobacteriota</taxon>
        <taxon>Cyanophyceae</taxon>
        <taxon>Oscillatoriophycideae</taxon>
        <taxon>Chroococcales</taxon>
        <taxon>Aphanothecaceae</taxon>
        <taxon>Crocosphaera</taxon>
        <taxon>Crocosphaera chwakensis</taxon>
    </lineage>
</organism>
<evidence type="ECO:0000256" key="2">
    <source>
        <dbReference type="ARBA" id="ARBA00007265"/>
    </source>
</evidence>
<dbReference type="Gene3D" id="3.30.460.10">
    <property type="entry name" value="Beta Polymerase, domain 2"/>
    <property type="match status" value="1"/>
</dbReference>
<dbReference type="eggNOG" id="COG0617">
    <property type="taxonomic scope" value="Bacteria"/>
</dbReference>
<evidence type="ECO:0000256" key="3">
    <source>
        <dbReference type="ARBA" id="ARBA00022555"/>
    </source>
</evidence>
<dbReference type="CDD" id="cd05398">
    <property type="entry name" value="NT_ClassII-CCAase"/>
    <property type="match status" value="1"/>
</dbReference>
<evidence type="ECO:0000256" key="6">
    <source>
        <dbReference type="ARBA" id="ARBA00022695"/>
    </source>
</evidence>
<protein>
    <submittedName>
        <fullName evidence="15">PolyA polymerase</fullName>
    </submittedName>
</protein>
<feature type="domain" description="Poly A polymerase head" evidence="12">
    <location>
        <begin position="20"/>
        <end position="131"/>
    </location>
</feature>
<dbReference type="Gene3D" id="1.10.3090.10">
    <property type="entry name" value="cca-adding enzyme, domain 2"/>
    <property type="match status" value="1"/>
</dbReference>
<proteinExistence type="inferred from homology"/>
<evidence type="ECO:0000256" key="1">
    <source>
        <dbReference type="ARBA" id="ARBA00001946"/>
    </source>
</evidence>
<comment type="caution">
    <text evidence="15">The sequence shown here is derived from an EMBL/GenBank/DDBJ whole genome shotgun (WGS) entry which is preliminary data.</text>
</comment>
<keyword evidence="6" id="KW-0548">Nucleotidyltransferase</keyword>
<dbReference type="EMBL" id="AAXW01000003">
    <property type="protein sequence ID" value="EAZ93190.1"/>
    <property type="molecule type" value="Genomic_DNA"/>
</dbReference>
<evidence type="ECO:0000313" key="15">
    <source>
        <dbReference type="EMBL" id="EAZ93190.1"/>
    </source>
</evidence>
<keyword evidence="9" id="KW-0460">Magnesium</keyword>
<dbReference type="GO" id="GO:0046872">
    <property type="term" value="F:metal ion binding"/>
    <property type="evidence" value="ECO:0007669"/>
    <property type="project" value="UniProtKB-KW"/>
</dbReference>
<evidence type="ECO:0000259" key="12">
    <source>
        <dbReference type="Pfam" id="PF01743"/>
    </source>
</evidence>
<dbReference type="PANTHER" id="PTHR47545:SF2">
    <property type="entry name" value="CC-ADDING TRNA NUCLEOTIDYLTRANSFERASE"/>
    <property type="match status" value="1"/>
</dbReference>
<comment type="similarity">
    <text evidence="2 11">Belongs to the tRNA nucleotidyltransferase/poly(A) polymerase family.</text>
</comment>
<evidence type="ECO:0000256" key="9">
    <source>
        <dbReference type="ARBA" id="ARBA00022842"/>
    </source>
</evidence>
<keyword evidence="7" id="KW-0479">Metal-binding</keyword>
<dbReference type="GO" id="GO:0000049">
    <property type="term" value="F:tRNA binding"/>
    <property type="evidence" value="ECO:0007669"/>
    <property type="project" value="UniProtKB-KW"/>
</dbReference>
<dbReference type="Pfam" id="PF01743">
    <property type="entry name" value="PolyA_pol"/>
    <property type="match status" value="1"/>
</dbReference>
<evidence type="ECO:0000313" key="16">
    <source>
        <dbReference type="Proteomes" id="UP000003781"/>
    </source>
</evidence>
<accession>A3IKK1</accession>
<evidence type="ECO:0000259" key="14">
    <source>
        <dbReference type="Pfam" id="PF13735"/>
    </source>
</evidence>
<dbReference type="GO" id="GO:0008033">
    <property type="term" value="P:tRNA processing"/>
    <property type="evidence" value="ECO:0007669"/>
    <property type="project" value="UniProtKB-KW"/>
</dbReference>
<keyword evidence="5" id="KW-0819">tRNA processing</keyword>
<evidence type="ECO:0000256" key="8">
    <source>
        <dbReference type="ARBA" id="ARBA00022741"/>
    </source>
</evidence>
<keyword evidence="8" id="KW-0547">Nucleotide-binding</keyword>
<dbReference type="Proteomes" id="UP000003781">
    <property type="component" value="Unassembled WGS sequence"/>
</dbReference>
<dbReference type="InterPro" id="IPR043519">
    <property type="entry name" value="NT_sf"/>
</dbReference>
<name>A3IKK1_9CHRO</name>
<evidence type="ECO:0000256" key="4">
    <source>
        <dbReference type="ARBA" id="ARBA00022679"/>
    </source>
</evidence>
<evidence type="ECO:0000256" key="10">
    <source>
        <dbReference type="ARBA" id="ARBA00022884"/>
    </source>
</evidence>
<dbReference type="InterPro" id="IPR002646">
    <property type="entry name" value="PolA_pol_head_dom"/>
</dbReference>
<dbReference type="GO" id="GO:0016779">
    <property type="term" value="F:nucleotidyltransferase activity"/>
    <property type="evidence" value="ECO:0007669"/>
    <property type="project" value="UniProtKB-KW"/>
</dbReference>
<dbReference type="InterPro" id="IPR032828">
    <property type="entry name" value="PolyA_RNA-bd"/>
</dbReference>
<evidence type="ECO:0000256" key="11">
    <source>
        <dbReference type="RuleBase" id="RU003953"/>
    </source>
</evidence>
<dbReference type="AlphaFoldDB" id="A3IKK1"/>
<keyword evidence="3" id="KW-0820">tRNA-binding</keyword>
<gene>
    <name evidence="15" type="ORF">CY0110_03939</name>
</gene>
<reference evidence="15 16" key="1">
    <citation type="submission" date="2007-03" db="EMBL/GenBank/DDBJ databases">
        <authorList>
            <person name="Stal L."/>
            <person name="Ferriera S."/>
            <person name="Johnson J."/>
            <person name="Kravitz S."/>
            <person name="Beeson K."/>
            <person name="Sutton G."/>
            <person name="Rogers Y.-H."/>
            <person name="Friedman R."/>
            <person name="Frazier M."/>
            <person name="Venter J.C."/>
        </authorList>
    </citation>
    <scope>NUCLEOTIDE SEQUENCE [LARGE SCALE GENOMIC DNA]</scope>
    <source>
        <strain evidence="15 16">CCY0110</strain>
    </source>
</reference>
<comment type="cofactor">
    <cofactor evidence="1">
        <name>Mg(2+)</name>
        <dbReference type="ChEBI" id="CHEBI:18420"/>
    </cofactor>
</comment>
<dbReference type="InterPro" id="IPR050124">
    <property type="entry name" value="tRNA_CCA-adding_enzyme"/>
</dbReference>
<feature type="domain" description="tRNA nucleotidyltransferase/poly(A) polymerase RNA and SrmB- binding" evidence="13">
    <location>
        <begin position="158"/>
        <end position="218"/>
    </location>
</feature>
<keyword evidence="10 11" id="KW-0694">RNA-binding</keyword>
<dbReference type="InterPro" id="IPR032810">
    <property type="entry name" value="CCA-adding_enz_C"/>
</dbReference>